<dbReference type="InterPro" id="IPR001766">
    <property type="entry name" value="Fork_head_dom"/>
</dbReference>
<evidence type="ECO:0000256" key="5">
    <source>
        <dbReference type="ARBA" id="ARBA00023163"/>
    </source>
</evidence>
<dbReference type="InterPro" id="IPR036388">
    <property type="entry name" value="WH-like_DNA-bd_sf"/>
</dbReference>
<evidence type="ECO:0000256" key="4">
    <source>
        <dbReference type="ARBA" id="ARBA00023125"/>
    </source>
</evidence>
<dbReference type="PROSITE" id="PS00658">
    <property type="entry name" value="FORK_HEAD_2"/>
    <property type="match status" value="1"/>
</dbReference>
<keyword evidence="2" id="KW-0217">Developmental protein</keyword>
<dbReference type="OrthoDB" id="10070006at2759"/>
<dbReference type="GO" id="GO:0000981">
    <property type="term" value="F:DNA-binding transcription factor activity, RNA polymerase II-specific"/>
    <property type="evidence" value="ECO:0007669"/>
    <property type="project" value="TreeGrafter"/>
</dbReference>
<evidence type="ECO:0000256" key="7">
    <source>
        <dbReference type="PROSITE-ProRule" id="PRU00089"/>
    </source>
</evidence>
<dbReference type="SUPFAM" id="SSF46785">
    <property type="entry name" value="Winged helix' DNA-binding domain"/>
    <property type="match status" value="1"/>
</dbReference>
<comment type="subcellular location">
    <subcellularLocation>
        <location evidence="1 7">Nucleus</location>
    </subcellularLocation>
</comment>
<keyword evidence="4 7" id="KW-0238">DNA-binding</keyword>
<dbReference type="InterPro" id="IPR049624">
    <property type="entry name" value="FOXN1_4"/>
</dbReference>
<feature type="region of interest" description="Disordered" evidence="9">
    <location>
        <begin position="397"/>
        <end position="421"/>
    </location>
</feature>
<keyword evidence="8" id="KW-0175">Coiled coil</keyword>
<dbReference type="Pfam" id="PF00250">
    <property type="entry name" value="Forkhead"/>
    <property type="match status" value="1"/>
</dbReference>
<dbReference type="Gene3D" id="1.10.10.10">
    <property type="entry name" value="Winged helix-like DNA-binding domain superfamily/Winged helix DNA-binding domain"/>
    <property type="match status" value="1"/>
</dbReference>
<dbReference type="InterPro" id="IPR030456">
    <property type="entry name" value="TF_fork_head_CS_2"/>
</dbReference>
<dbReference type="PRINTS" id="PR00053">
    <property type="entry name" value="FORKHEAD"/>
</dbReference>
<protein>
    <recommendedName>
        <fullName evidence="10">Fork-head domain-containing protein</fullName>
    </recommendedName>
</protein>
<name>A0A9P0B6H1_BRAAE</name>
<dbReference type="GO" id="GO:0005634">
    <property type="term" value="C:nucleus"/>
    <property type="evidence" value="ECO:0007669"/>
    <property type="project" value="UniProtKB-SubCell"/>
</dbReference>
<reference evidence="11" key="1">
    <citation type="submission" date="2021-12" db="EMBL/GenBank/DDBJ databases">
        <authorList>
            <person name="King R."/>
        </authorList>
    </citation>
    <scope>NUCLEOTIDE SEQUENCE</scope>
</reference>
<evidence type="ECO:0000259" key="10">
    <source>
        <dbReference type="PROSITE" id="PS50039"/>
    </source>
</evidence>
<dbReference type="CDD" id="cd20030">
    <property type="entry name" value="FH_FOXN1-like"/>
    <property type="match status" value="1"/>
</dbReference>
<dbReference type="GO" id="GO:0000976">
    <property type="term" value="F:transcription cis-regulatory region binding"/>
    <property type="evidence" value="ECO:0007669"/>
    <property type="project" value="TreeGrafter"/>
</dbReference>
<dbReference type="AlphaFoldDB" id="A0A9P0B6H1"/>
<dbReference type="Proteomes" id="UP001154078">
    <property type="component" value="Chromosome 4"/>
</dbReference>
<dbReference type="PROSITE" id="PS50039">
    <property type="entry name" value="FORK_HEAD_3"/>
    <property type="match status" value="1"/>
</dbReference>
<feature type="DNA-binding region" description="Fork-head" evidence="7">
    <location>
        <begin position="265"/>
        <end position="362"/>
    </location>
</feature>
<organism evidence="11 12">
    <name type="scientific">Brassicogethes aeneus</name>
    <name type="common">Rape pollen beetle</name>
    <name type="synonym">Meligethes aeneus</name>
    <dbReference type="NCBI Taxonomy" id="1431903"/>
    <lineage>
        <taxon>Eukaryota</taxon>
        <taxon>Metazoa</taxon>
        <taxon>Ecdysozoa</taxon>
        <taxon>Arthropoda</taxon>
        <taxon>Hexapoda</taxon>
        <taxon>Insecta</taxon>
        <taxon>Pterygota</taxon>
        <taxon>Neoptera</taxon>
        <taxon>Endopterygota</taxon>
        <taxon>Coleoptera</taxon>
        <taxon>Polyphaga</taxon>
        <taxon>Cucujiformia</taxon>
        <taxon>Nitidulidae</taxon>
        <taxon>Meligethinae</taxon>
        <taxon>Brassicogethes</taxon>
    </lineage>
</organism>
<evidence type="ECO:0000256" key="6">
    <source>
        <dbReference type="ARBA" id="ARBA00023242"/>
    </source>
</evidence>
<dbReference type="SMART" id="SM00339">
    <property type="entry name" value="FH"/>
    <property type="match status" value="1"/>
</dbReference>
<keyword evidence="6 7" id="KW-0539">Nucleus</keyword>
<gene>
    <name evidence="11" type="ORF">MELIAE_LOCUS7149</name>
</gene>
<keyword evidence="5" id="KW-0804">Transcription</keyword>
<keyword evidence="12" id="KW-1185">Reference proteome</keyword>
<evidence type="ECO:0000313" key="12">
    <source>
        <dbReference type="Proteomes" id="UP001154078"/>
    </source>
</evidence>
<feature type="domain" description="Fork-head" evidence="10">
    <location>
        <begin position="265"/>
        <end position="362"/>
    </location>
</feature>
<evidence type="ECO:0000256" key="2">
    <source>
        <dbReference type="ARBA" id="ARBA00022473"/>
    </source>
</evidence>
<sequence length="489" mass="54870">MHNFDENTIGHGEITTEIKSKYRAMSAAMDMFLSATDSLSFPDIFDIDIKSEIDTLVGGHNDFSGLNFNDLSPLEMEDVHEIKWFSSQSNHSNSSLNFDFGGEDGPTMVNPNAVMPIMSLAQSMRSPSPTLKESHLTFSPATIKISSIKQEVNSVKKDLSNRMDDVEERKPIFKAITKVTPLMSKPAVKTITSKPPTLLTFRNTVSRQVVPIIAGTPITVAQVSNMATVRTIAAANLNRKQLSNSGGRLYSANLVEEANEKAFPKPAYSYSCLIAMALKNSRNGSLPVSEIYNFMCKHFPYFKTAPNGWKNSVRHNLSLNKCFEKIEKPALNGAQRKGCLWAMNPAKISKMDEEVQKWSRKDPHAIKKAMVNPEHLEALERGELKFSCSYDEGDNFGDSCGSAESEEGSDSEQEPERVEKPNYQFINVQTIKENGDVSDLDIEVSDGMYEDMDDEQELLRVEMALAQKELLEYERTMNNKRRRTFIIQN</sequence>
<evidence type="ECO:0000313" key="11">
    <source>
        <dbReference type="EMBL" id="CAH0555896.1"/>
    </source>
</evidence>
<dbReference type="PANTHER" id="PTHR46721">
    <property type="entry name" value="FORKHEAD BOX PROTEIN N1"/>
    <property type="match status" value="1"/>
</dbReference>
<keyword evidence="3" id="KW-0805">Transcription regulation</keyword>
<dbReference type="EMBL" id="OV121135">
    <property type="protein sequence ID" value="CAH0555896.1"/>
    <property type="molecule type" value="Genomic_DNA"/>
</dbReference>
<evidence type="ECO:0000256" key="8">
    <source>
        <dbReference type="SAM" id="Coils"/>
    </source>
</evidence>
<dbReference type="PANTHER" id="PTHR46721:SF3">
    <property type="entry name" value="FORKHEAD BOX N1"/>
    <property type="match status" value="1"/>
</dbReference>
<feature type="compositionally biased region" description="Acidic residues" evidence="9">
    <location>
        <begin position="404"/>
        <end position="413"/>
    </location>
</feature>
<evidence type="ECO:0000256" key="3">
    <source>
        <dbReference type="ARBA" id="ARBA00023015"/>
    </source>
</evidence>
<evidence type="ECO:0000256" key="9">
    <source>
        <dbReference type="SAM" id="MobiDB-lite"/>
    </source>
</evidence>
<proteinExistence type="predicted"/>
<accession>A0A9P0B6H1</accession>
<dbReference type="InterPro" id="IPR036390">
    <property type="entry name" value="WH_DNA-bd_sf"/>
</dbReference>
<feature type="coiled-coil region" evidence="8">
    <location>
        <begin position="449"/>
        <end position="483"/>
    </location>
</feature>
<evidence type="ECO:0000256" key="1">
    <source>
        <dbReference type="ARBA" id="ARBA00004123"/>
    </source>
</evidence>
<dbReference type="FunFam" id="1.10.10.10:FF:000122">
    <property type="entry name" value="Forkhead box protein N1"/>
    <property type="match status" value="1"/>
</dbReference>